<feature type="binding site" evidence="1">
    <location>
        <position position="90"/>
    </location>
    <ligand>
        <name>Mg(2+)</name>
        <dbReference type="ChEBI" id="CHEBI:18420"/>
        <label>2</label>
    </ligand>
</feature>
<feature type="binding site" evidence="1">
    <location>
        <position position="87"/>
    </location>
    <ligand>
        <name>Mg(2+)</name>
        <dbReference type="ChEBI" id="CHEBI:18420"/>
        <label>1</label>
        <note>catalytic</note>
    </ligand>
</feature>
<evidence type="ECO:0000313" key="2">
    <source>
        <dbReference type="EMBL" id="MDH5163065.1"/>
    </source>
</evidence>
<feature type="binding site" evidence="1">
    <location>
        <position position="218"/>
    </location>
    <ligand>
        <name>Mg(2+)</name>
        <dbReference type="ChEBI" id="CHEBI:18420"/>
        <label>1</label>
        <note>catalytic</note>
    </ligand>
</feature>
<dbReference type="RefSeq" id="WP_280617806.1">
    <property type="nucleotide sequence ID" value="NZ_JAROYP010000012.1"/>
</dbReference>
<dbReference type="GO" id="GO:0046872">
    <property type="term" value="F:metal ion binding"/>
    <property type="evidence" value="ECO:0007669"/>
    <property type="project" value="UniProtKB-KW"/>
</dbReference>
<organism evidence="2 3">
    <name type="scientific">Heyndrickxia oleronia</name>
    <dbReference type="NCBI Taxonomy" id="38875"/>
    <lineage>
        <taxon>Bacteria</taxon>
        <taxon>Bacillati</taxon>
        <taxon>Bacillota</taxon>
        <taxon>Bacilli</taxon>
        <taxon>Bacillales</taxon>
        <taxon>Bacillaceae</taxon>
        <taxon>Heyndrickxia</taxon>
    </lineage>
</organism>
<reference evidence="2" key="1">
    <citation type="submission" date="2023-03" db="EMBL/GenBank/DDBJ databases">
        <title>Bacterial isolates from washroom surfaces on a university campus.</title>
        <authorList>
            <person name="Holman D.B."/>
            <person name="Gzyl K.E."/>
            <person name="Taheri A.E."/>
        </authorList>
    </citation>
    <scope>NUCLEOTIDE SEQUENCE</scope>
    <source>
        <strain evidence="2">RD03</strain>
    </source>
</reference>
<keyword evidence="1" id="KW-0460">Magnesium</keyword>
<sequence length="267" mass="29875">MTIIDIHFCEMLLKKVGKELHEKCKQWRHPSSSKDLFSKFNDVNNWATNQLRTALNEKYPYIQWSHSEFAVHNQEKPEFEGEYWICDSIDGAIQFLQGISAYTISLCLIRDGQPVLACIYEPCNQDFFHATQGEGAFLNGEKINVGVKEGLADALITTTPPSNPNEELAVTNQTIKGFEQLIPKAFAIRMLGSVSLQLAYVACGRIDGYYEFGTGIYDWLAGALIVKEAGGHVTDIQGRDFTWGSSGVIAANKKINSELEKELKDVK</sequence>
<accession>A0AAW6SZZ2</accession>
<dbReference type="PANTHER" id="PTHR20854">
    <property type="entry name" value="INOSITOL MONOPHOSPHATASE"/>
    <property type="match status" value="1"/>
</dbReference>
<dbReference type="InterPro" id="IPR000760">
    <property type="entry name" value="Inositol_monophosphatase-like"/>
</dbReference>
<evidence type="ECO:0000313" key="3">
    <source>
        <dbReference type="Proteomes" id="UP001159179"/>
    </source>
</evidence>
<dbReference type="GO" id="GO:0008934">
    <property type="term" value="F:inositol monophosphate 1-phosphatase activity"/>
    <property type="evidence" value="ECO:0007669"/>
    <property type="project" value="TreeGrafter"/>
</dbReference>
<dbReference type="PANTHER" id="PTHR20854:SF4">
    <property type="entry name" value="INOSITOL-1-MONOPHOSPHATASE-RELATED"/>
    <property type="match status" value="1"/>
</dbReference>
<feature type="binding site" evidence="1">
    <location>
        <position position="89"/>
    </location>
    <ligand>
        <name>Mg(2+)</name>
        <dbReference type="ChEBI" id="CHEBI:18420"/>
        <label>1</label>
        <note>catalytic</note>
    </ligand>
</feature>
<evidence type="ECO:0000256" key="1">
    <source>
        <dbReference type="PIRSR" id="PIRSR600760-2"/>
    </source>
</evidence>
<dbReference type="SUPFAM" id="SSF56655">
    <property type="entry name" value="Carbohydrate phosphatase"/>
    <property type="match status" value="1"/>
</dbReference>
<dbReference type="Pfam" id="PF00459">
    <property type="entry name" value="Inositol_P"/>
    <property type="match status" value="1"/>
</dbReference>
<dbReference type="PRINTS" id="PR00377">
    <property type="entry name" value="IMPHPHTASES"/>
</dbReference>
<dbReference type="Gene3D" id="3.30.540.10">
    <property type="entry name" value="Fructose-1,6-Bisphosphatase, subunit A, domain 1"/>
    <property type="match status" value="1"/>
</dbReference>
<dbReference type="GO" id="GO:0006020">
    <property type="term" value="P:inositol metabolic process"/>
    <property type="evidence" value="ECO:0007669"/>
    <property type="project" value="TreeGrafter"/>
</dbReference>
<dbReference type="Proteomes" id="UP001159179">
    <property type="component" value="Unassembled WGS sequence"/>
</dbReference>
<proteinExistence type="predicted"/>
<name>A0AAW6SZZ2_9BACI</name>
<protein>
    <submittedName>
        <fullName evidence="2">Inositol monophosphatase</fullName>
    </submittedName>
</protein>
<dbReference type="GO" id="GO:0007165">
    <property type="term" value="P:signal transduction"/>
    <property type="evidence" value="ECO:0007669"/>
    <property type="project" value="TreeGrafter"/>
</dbReference>
<dbReference type="Gene3D" id="3.40.190.80">
    <property type="match status" value="1"/>
</dbReference>
<dbReference type="AlphaFoldDB" id="A0AAW6SZZ2"/>
<gene>
    <name evidence="2" type="ORF">P5X88_19205</name>
</gene>
<comment type="caution">
    <text evidence="2">The sequence shown here is derived from an EMBL/GenBank/DDBJ whole genome shotgun (WGS) entry which is preliminary data.</text>
</comment>
<dbReference type="EMBL" id="JAROYP010000012">
    <property type="protein sequence ID" value="MDH5163065.1"/>
    <property type="molecule type" value="Genomic_DNA"/>
</dbReference>
<keyword evidence="1" id="KW-0479">Metal-binding</keyword>
<comment type="cofactor">
    <cofactor evidence="1">
        <name>Mg(2+)</name>
        <dbReference type="ChEBI" id="CHEBI:18420"/>
    </cofactor>
</comment>